<gene>
    <name evidence="2" type="ORF">MVEN_02185700</name>
</gene>
<dbReference type="AlphaFoldDB" id="A0A8H7CHQ4"/>
<name>A0A8H7CHQ4_9AGAR</name>
<accession>A0A8H7CHQ4</accession>
<keyword evidence="3" id="KW-1185">Reference proteome</keyword>
<organism evidence="2 3">
    <name type="scientific">Mycena venus</name>
    <dbReference type="NCBI Taxonomy" id="2733690"/>
    <lineage>
        <taxon>Eukaryota</taxon>
        <taxon>Fungi</taxon>
        <taxon>Dikarya</taxon>
        <taxon>Basidiomycota</taxon>
        <taxon>Agaricomycotina</taxon>
        <taxon>Agaricomycetes</taxon>
        <taxon>Agaricomycetidae</taxon>
        <taxon>Agaricales</taxon>
        <taxon>Marasmiineae</taxon>
        <taxon>Mycenaceae</taxon>
        <taxon>Mycena</taxon>
    </lineage>
</organism>
<keyword evidence="1" id="KW-0812">Transmembrane</keyword>
<comment type="caution">
    <text evidence="2">The sequence shown here is derived from an EMBL/GenBank/DDBJ whole genome shotgun (WGS) entry which is preliminary data.</text>
</comment>
<keyword evidence="1" id="KW-1133">Transmembrane helix</keyword>
<dbReference type="EMBL" id="JACAZI010000023">
    <property type="protein sequence ID" value="KAF7336372.1"/>
    <property type="molecule type" value="Genomic_DNA"/>
</dbReference>
<reference evidence="2" key="1">
    <citation type="submission" date="2020-05" db="EMBL/GenBank/DDBJ databases">
        <title>Mycena genomes resolve the evolution of fungal bioluminescence.</title>
        <authorList>
            <person name="Tsai I.J."/>
        </authorList>
    </citation>
    <scope>NUCLEOTIDE SEQUENCE</scope>
    <source>
        <strain evidence="2">CCC161011</strain>
    </source>
</reference>
<dbReference type="Proteomes" id="UP000620124">
    <property type="component" value="Unassembled WGS sequence"/>
</dbReference>
<feature type="transmembrane region" description="Helical" evidence="1">
    <location>
        <begin position="45"/>
        <end position="70"/>
    </location>
</feature>
<sequence>MEAAVLVTIAHSNSEGPAPDWQILSVSSSSSSTRLSAFMMNMAPILAQIGFFCLIAIGIFIVAEILLVYAGYSSHRGLVLTTPSLSPVPTSELLSMAPLTVATDGMVFVIEAGGVEAIHKNQKVAHLAIKCFQSVAVGGSEGASA</sequence>
<evidence type="ECO:0000313" key="3">
    <source>
        <dbReference type="Proteomes" id="UP000620124"/>
    </source>
</evidence>
<keyword evidence="1" id="KW-0472">Membrane</keyword>
<protein>
    <submittedName>
        <fullName evidence="2">Uncharacterized protein</fullName>
    </submittedName>
</protein>
<evidence type="ECO:0000313" key="2">
    <source>
        <dbReference type="EMBL" id="KAF7336372.1"/>
    </source>
</evidence>
<evidence type="ECO:0000256" key="1">
    <source>
        <dbReference type="SAM" id="Phobius"/>
    </source>
</evidence>
<proteinExistence type="predicted"/>